<evidence type="ECO:0000313" key="2">
    <source>
        <dbReference type="Proteomes" id="UP000488299"/>
    </source>
</evidence>
<accession>A0A7J5TVW9</accession>
<organism evidence="1 2">
    <name type="scientific">Rudanella paleaurantiibacter</name>
    <dbReference type="NCBI Taxonomy" id="2614655"/>
    <lineage>
        <taxon>Bacteria</taxon>
        <taxon>Pseudomonadati</taxon>
        <taxon>Bacteroidota</taxon>
        <taxon>Cytophagia</taxon>
        <taxon>Cytophagales</taxon>
        <taxon>Cytophagaceae</taxon>
        <taxon>Rudanella</taxon>
    </lineage>
</organism>
<reference evidence="1 2" key="1">
    <citation type="submission" date="2019-10" db="EMBL/GenBank/DDBJ databases">
        <title>Rudanella paleaurantiibacter sp. nov., isolated from sludge.</title>
        <authorList>
            <person name="Xu S.Q."/>
        </authorList>
    </citation>
    <scope>NUCLEOTIDE SEQUENCE [LARGE SCALE GENOMIC DNA]</scope>
    <source>
        <strain evidence="1 2">HX-22-17</strain>
    </source>
</reference>
<dbReference type="InterPro" id="IPR023198">
    <property type="entry name" value="PGP-like_dom2"/>
</dbReference>
<dbReference type="InterPro" id="IPR041492">
    <property type="entry name" value="HAD_2"/>
</dbReference>
<sequence>MKYQLVIFDFDGTLADSFSLFLRTFNAVAGQYGTRPILDTELNTLRTMGARGLIRHFGIAPWKVPFIAYSVRRRMAQSITEVRLFEGIPELLTQLNQAGVRLAIVSSNSEANIRRVLGPACSATITDYVCGTAIFGKAKAFSKVLRLSGVSPAQTLCVGDELRDWEASLAVGIPFAAVGWGYTYFDALPTLPEGQVINQVEAITNVVLASE</sequence>
<keyword evidence="2" id="KW-1185">Reference proteome</keyword>
<evidence type="ECO:0000313" key="1">
    <source>
        <dbReference type="EMBL" id="KAB7728083.1"/>
    </source>
</evidence>
<dbReference type="SFLD" id="SFLDS00003">
    <property type="entry name" value="Haloacid_Dehalogenase"/>
    <property type="match status" value="1"/>
</dbReference>
<dbReference type="Gene3D" id="3.40.50.1000">
    <property type="entry name" value="HAD superfamily/HAD-like"/>
    <property type="match status" value="1"/>
</dbReference>
<protein>
    <submittedName>
        <fullName evidence="1">HAD hydrolase-like protein</fullName>
    </submittedName>
</protein>
<dbReference type="InterPro" id="IPR050155">
    <property type="entry name" value="HAD-like_hydrolase_sf"/>
</dbReference>
<dbReference type="Proteomes" id="UP000488299">
    <property type="component" value="Unassembled WGS sequence"/>
</dbReference>
<dbReference type="InterPro" id="IPR023214">
    <property type="entry name" value="HAD_sf"/>
</dbReference>
<dbReference type="PANTHER" id="PTHR43434">
    <property type="entry name" value="PHOSPHOGLYCOLATE PHOSPHATASE"/>
    <property type="match status" value="1"/>
</dbReference>
<dbReference type="Pfam" id="PF13419">
    <property type="entry name" value="HAD_2"/>
    <property type="match status" value="1"/>
</dbReference>
<comment type="caution">
    <text evidence="1">The sequence shown here is derived from an EMBL/GenBank/DDBJ whole genome shotgun (WGS) entry which is preliminary data.</text>
</comment>
<proteinExistence type="predicted"/>
<dbReference type="InterPro" id="IPR036412">
    <property type="entry name" value="HAD-like_sf"/>
</dbReference>
<dbReference type="Gene3D" id="1.10.150.240">
    <property type="entry name" value="Putative phosphatase, domain 2"/>
    <property type="match status" value="1"/>
</dbReference>
<name>A0A7J5TVW9_9BACT</name>
<dbReference type="GO" id="GO:0005829">
    <property type="term" value="C:cytosol"/>
    <property type="evidence" value="ECO:0007669"/>
    <property type="project" value="TreeGrafter"/>
</dbReference>
<dbReference type="SFLD" id="SFLDG01129">
    <property type="entry name" value="C1.5:_HAD__Beta-PGM__Phosphata"/>
    <property type="match status" value="1"/>
</dbReference>
<dbReference type="AlphaFoldDB" id="A0A7J5TVW9"/>
<keyword evidence="1" id="KW-0378">Hydrolase</keyword>
<gene>
    <name evidence="1" type="ORF">F5984_20245</name>
</gene>
<dbReference type="SUPFAM" id="SSF56784">
    <property type="entry name" value="HAD-like"/>
    <property type="match status" value="1"/>
</dbReference>
<dbReference type="EMBL" id="WELI01000009">
    <property type="protein sequence ID" value="KAB7728083.1"/>
    <property type="molecule type" value="Genomic_DNA"/>
</dbReference>
<dbReference type="RefSeq" id="WP_152126032.1">
    <property type="nucleotide sequence ID" value="NZ_WELI01000009.1"/>
</dbReference>
<dbReference type="GO" id="GO:0008967">
    <property type="term" value="F:phosphoglycolate phosphatase activity"/>
    <property type="evidence" value="ECO:0007669"/>
    <property type="project" value="TreeGrafter"/>
</dbReference>
<dbReference type="PANTHER" id="PTHR43434:SF13">
    <property type="entry name" value="PHOSPHOGLYCOLATE PHOSPHATASE"/>
    <property type="match status" value="1"/>
</dbReference>
<dbReference type="GO" id="GO:0006281">
    <property type="term" value="P:DNA repair"/>
    <property type="evidence" value="ECO:0007669"/>
    <property type="project" value="TreeGrafter"/>
</dbReference>